<reference evidence="5" key="1">
    <citation type="journal article" date="2019" name="Int. J. Syst. Evol. Microbiol.">
        <title>The Global Catalogue of Microorganisms (GCM) 10K type strain sequencing project: providing services to taxonomists for standard genome sequencing and annotation.</title>
        <authorList>
            <consortium name="The Broad Institute Genomics Platform"/>
            <consortium name="The Broad Institute Genome Sequencing Center for Infectious Disease"/>
            <person name="Wu L."/>
            <person name="Ma J."/>
        </authorList>
    </citation>
    <scope>NUCLEOTIDE SEQUENCE [LARGE SCALE GENOMIC DNA]</scope>
    <source>
        <strain evidence="5">JCM 16703</strain>
    </source>
</reference>
<dbReference type="EMBL" id="BAAAZH010000021">
    <property type="protein sequence ID" value="GAA4122693.1"/>
    <property type="molecule type" value="Genomic_DNA"/>
</dbReference>
<feature type="domain" description="Mammalian cell entry C-terminal" evidence="3">
    <location>
        <begin position="130"/>
        <end position="334"/>
    </location>
</feature>
<gene>
    <name evidence="4" type="ORF">GCM10022215_28710</name>
</gene>
<protein>
    <submittedName>
        <fullName evidence="4">MCE family protein</fullName>
    </submittedName>
</protein>
<name>A0ABP7XNB8_9ACTN</name>
<dbReference type="InterPro" id="IPR003399">
    <property type="entry name" value="Mce/MlaD"/>
</dbReference>
<dbReference type="InterPro" id="IPR005693">
    <property type="entry name" value="Mce"/>
</dbReference>
<keyword evidence="1" id="KW-1133">Transmembrane helix</keyword>
<sequence>MTGRRGSRPKLLDRKTSVDGAKLVVFMLVTALATSLLVVIIGNFTFQRSNDYRVEFVDAAGVVKGDDVRIAGVKVGSVKDIKIVDDDRAMLTISVQRSTPLTQATHATIRYRNLVGQRYIALTQEGSDSTPIKPDTVIGVDKTRPALDLTVLFNGFKPLFQALSPADINKLSYEVVQVFQGEGGTLQDLLANTASVTNTLADRDEVISALITNLNDVLDNLGRRDDQLSDLILSFRKLVAGLKADRQPILDSLDQISALSTQTADLVKGIRNPFIEDIKQLRRLSDNLYRNRGEIDRALQVLPIKLNKIGGTATYGSWFNFYLCHFQGRVRLPGGASIPLTYNVGGARCDLS</sequence>
<evidence type="ECO:0000313" key="4">
    <source>
        <dbReference type="EMBL" id="GAA4122693.1"/>
    </source>
</evidence>
<dbReference type="Pfam" id="PF02470">
    <property type="entry name" value="MlaD"/>
    <property type="match status" value="1"/>
</dbReference>
<keyword evidence="1" id="KW-0812">Transmembrane</keyword>
<dbReference type="RefSeq" id="WP_344734140.1">
    <property type="nucleotide sequence ID" value="NZ_BAAAZH010000021.1"/>
</dbReference>
<evidence type="ECO:0000313" key="5">
    <source>
        <dbReference type="Proteomes" id="UP001501495"/>
    </source>
</evidence>
<dbReference type="InterPro" id="IPR024516">
    <property type="entry name" value="Mce_C"/>
</dbReference>
<feature type="transmembrane region" description="Helical" evidence="1">
    <location>
        <begin position="21"/>
        <end position="46"/>
    </location>
</feature>
<keyword evidence="5" id="KW-1185">Reference proteome</keyword>
<dbReference type="Pfam" id="PF11887">
    <property type="entry name" value="Mce4_CUP1"/>
    <property type="match status" value="1"/>
</dbReference>
<dbReference type="Proteomes" id="UP001501495">
    <property type="component" value="Unassembled WGS sequence"/>
</dbReference>
<evidence type="ECO:0000259" key="2">
    <source>
        <dbReference type="Pfam" id="PF02470"/>
    </source>
</evidence>
<evidence type="ECO:0000256" key="1">
    <source>
        <dbReference type="SAM" id="Phobius"/>
    </source>
</evidence>
<dbReference type="InterPro" id="IPR052336">
    <property type="entry name" value="MlaD_Phospholipid_Transporter"/>
</dbReference>
<keyword evidence="1" id="KW-0472">Membrane</keyword>
<dbReference type="PANTHER" id="PTHR33371:SF17">
    <property type="entry name" value="MCE-FAMILY PROTEIN MCE1B"/>
    <property type="match status" value="1"/>
</dbReference>
<accession>A0ABP7XNB8</accession>
<comment type="caution">
    <text evidence="4">The sequence shown here is derived from an EMBL/GenBank/DDBJ whole genome shotgun (WGS) entry which is preliminary data.</text>
</comment>
<proteinExistence type="predicted"/>
<dbReference type="NCBIfam" id="TIGR00996">
    <property type="entry name" value="Mtu_fam_mce"/>
    <property type="match status" value="1"/>
</dbReference>
<dbReference type="PANTHER" id="PTHR33371">
    <property type="entry name" value="INTERMEMBRANE PHOSPHOLIPID TRANSPORT SYSTEM BINDING PROTEIN MLAD-RELATED"/>
    <property type="match status" value="1"/>
</dbReference>
<organism evidence="4 5">
    <name type="scientific">Nocardioides fonticola</name>
    <dbReference type="NCBI Taxonomy" id="450363"/>
    <lineage>
        <taxon>Bacteria</taxon>
        <taxon>Bacillati</taxon>
        <taxon>Actinomycetota</taxon>
        <taxon>Actinomycetes</taxon>
        <taxon>Propionibacteriales</taxon>
        <taxon>Nocardioidaceae</taxon>
        <taxon>Nocardioides</taxon>
    </lineage>
</organism>
<feature type="domain" description="Mce/MlaD" evidence="2">
    <location>
        <begin position="49"/>
        <end position="124"/>
    </location>
</feature>
<evidence type="ECO:0000259" key="3">
    <source>
        <dbReference type="Pfam" id="PF11887"/>
    </source>
</evidence>